<feature type="compositionally biased region" description="Polar residues" evidence="1">
    <location>
        <begin position="50"/>
        <end position="65"/>
    </location>
</feature>
<proteinExistence type="predicted"/>
<dbReference type="AlphaFoldDB" id="A0AAF0JML6"/>
<accession>A0AAF0JML6</accession>
<reference evidence="2" key="1">
    <citation type="submission" date="2023-02" db="EMBL/GenBank/DDBJ databases">
        <title>Mating type loci evolution in Malassezia.</title>
        <authorList>
            <person name="Coelho M.A."/>
        </authorList>
    </citation>
    <scope>NUCLEOTIDE SEQUENCE</scope>
    <source>
        <strain evidence="2">CBS 14136</strain>
    </source>
</reference>
<organism evidence="2 3">
    <name type="scientific">Malassezia psittaci</name>
    <dbReference type="NCBI Taxonomy" id="1821823"/>
    <lineage>
        <taxon>Eukaryota</taxon>
        <taxon>Fungi</taxon>
        <taxon>Dikarya</taxon>
        <taxon>Basidiomycota</taxon>
        <taxon>Ustilaginomycotina</taxon>
        <taxon>Malasseziomycetes</taxon>
        <taxon>Malasseziales</taxon>
        <taxon>Malasseziaceae</taxon>
        <taxon>Malassezia</taxon>
    </lineage>
</organism>
<evidence type="ECO:0000313" key="2">
    <source>
        <dbReference type="EMBL" id="WFD45226.1"/>
    </source>
</evidence>
<evidence type="ECO:0000313" key="3">
    <source>
        <dbReference type="Proteomes" id="UP001214628"/>
    </source>
</evidence>
<name>A0AAF0JML6_9BASI</name>
<gene>
    <name evidence="2" type="ORF">MPSI1_003904</name>
</gene>
<keyword evidence="3" id="KW-1185">Reference proteome</keyword>
<dbReference type="EMBL" id="CP118381">
    <property type="protein sequence ID" value="WFD45226.1"/>
    <property type="molecule type" value="Genomic_DNA"/>
</dbReference>
<dbReference type="Proteomes" id="UP001214628">
    <property type="component" value="Chromosome 7"/>
</dbReference>
<evidence type="ECO:0000256" key="1">
    <source>
        <dbReference type="SAM" id="MobiDB-lite"/>
    </source>
</evidence>
<protein>
    <submittedName>
        <fullName evidence="2">Uncharacterized protein</fullName>
    </submittedName>
</protein>
<feature type="region of interest" description="Disordered" evidence="1">
    <location>
        <begin position="41"/>
        <end position="75"/>
    </location>
</feature>
<sequence length="150" mass="16625">MSVPCTRIMMSMRAGLRMPSYRIARPVVATVPRSLHMTAIRRASEDNETKPNTNVDSKADTSTSVPEGMEKVHESPGALAAIRELMEVLKQNGMDFSKGEKPSMMMLARLATKSDVRQATSKVVTELKNAGIELTPDHLQNMMKGDFFKK</sequence>